<dbReference type="CDD" id="cd18873">
    <property type="entry name" value="NUDIX_NadM_like"/>
    <property type="match status" value="1"/>
</dbReference>
<dbReference type="KEGG" id="mhi:Mhar_1246"/>
<evidence type="ECO:0000259" key="1">
    <source>
        <dbReference type="PROSITE" id="PS51462"/>
    </source>
</evidence>
<gene>
    <name evidence="2" type="ordered locus">Mhar_1246</name>
</gene>
<dbReference type="PANTHER" id="PTHR43736">
    <property type="entry name" value="ADP-RIBOSE PYROPHOSPHATASE"/>
    <property type="match status" value="1"/>
</dbReference>
<proteinExistence type="predicted"/>
<feature type="domain" description="Nudix hydrolase" evidence="1">
    <location>
        <begin position="1"/>
        <end position="91"/>
    </location>
</feature>
<dbReference type="PANTHER" id="PTHR43736:SF1">
    <property type="entry name" value="DIHYDRONEOPTERIN TRIPHOSPHATE DIPHOSPHATASE"/>
    <property type="match status" value="1"/>
</dbReference>
<dbReference type="EMBL" id="CP003117">
    <property type="protein sequence ID" value="AET64610.1"/>
    <property type="molecule type" value="Genomic_DNA"/>
</dbReference>
<name>G7WNB9_METH6</name>
<dbReference type="InterPro" id="IPR015797">
    <property type="entry name" value="NUDIX_hydrolase-like_dom_sf"/>
</dbReference>
<accession>G7WNB9</accession>
<dbReference type="PATRIC" id="fig|1110509.7.peg.1381"/>
<dbReference type="STRING" id="1110509.Mhar_1246"/>
<dbReference type="Pfam" id="PF00293">
    <property type="entry name" value="NUDIX"/>
    <property type="match status" value="1"/>
</dbReference>
<evidence type="ECO:0000313" key="3">
    <source>
        <dbReference type="Proteomes" id="UP000005877"/>
    </source>
</evidence>
<protein>
    <submittedName>
        <fullName evidence="2">MutT-like protein</fullName>
    </submittedName>
</protein>
<organism evidence="2 3">
    <name type="scientific">Methanothrix harundinacea (strain 6Ac)</name>
    <name type="common">Methanosaeta harundinacea</name>
    <dbReference type="NCBI Taxonomy" id="1110509"/>
    <lineage>
        <taxon>Archaea</taxon>
        <taxon>Methanobacteriati</taxon>
        <taxon>Methanobacteriota</taxon>
        <taxon>Stenosarchaea group</taxon>
        <taxon>Methanomicrobia</taxon>
        <taxon>Methanotrichales</taxon>
        <taxon>Methanotrichaceae</taxon>
        <taxon>Methanothrix</taxon>
    </lineage>
</organism>
<sequence length="91" mass="9856">MEPGETVEEAVRREAREETGLDILLIKLVGVYSSPDRDPRGHVVSVSYLAWGRGELAAGSDATSAEVFPLEALPPLAFDHALIVRDGLEKL</sequence>
<dbReference type="Gene3D" id="3.90.79.10">
    <property type="entry name" value="Nucleoside Triphosphate Pyrophosphohydrolase"/>
    <property type="match status" value="1"/>
</dbReference>
<dbReference type="HOGENOM" id="CLU_037162_20_3_2"/>
<dbReference type="RefSeq" id="WP_014586795.1">
    <property type="nucleotide sequence ID" value="NC_017527.1"/>
</dbReference>
<dbReference type="SUPFAM" id="SSF55811">
    <property type="entry name" value="Nudix"/>
    <property type="match status" value="1"/>
</dbReference>
<dbReference type="Proteomes" id="UP000005877">
    <property type="component" value="Chromosome"/>
</dbReference>
<dbReference type="PROSITE" id="PS51462">
    <property type="entry name" value="NUDIX"/>
    <property type="match status" value="1"/>
</dbReference>
<dbReference type="AlphaFoldDB" id="G7WNB9"/>
<dbReference type="GeneID" id="12510415"/>
<evidence type="ECO:0000313" key="2">
    <source>
        <dbReference type="EMBL" id="AET64610.1"/>
    </source>
</evidence>
<reference evidence="2 3" key="1">
    <citation type="journal article" date="2012" name="PLoS ONE">
        <title>The genome characteristics and predicted function of methyl-group oxidation pathway in the obligate aceticlastic methanogens, Methanosaeta spp.</title>
        <authorList>
            <person name="Zhu J."/>
            <person name="Zheng H."/>
            <person name="Ai G."/>
            <person name="Zhang G."/>
            <person name="Liu D."/>
            <person name="Liu X."/>
            <person name="Dong X."/>
        </authorList>
    </citation>
    <scope>NUCLEOTIDE SEQUENCE [LARGE SCALE GENOMIC DNA]</scope>
    <source>
        <strain evidence="2 3">6Ac</strain>
    </source>
</reference>
<keyword evidence="3" id="KW-1185">Reference proteome</keyword>
<dbReference type="InterPro" id="IPR000086">
    <property type="entry name" value="NUDIX_hydrolase_dom"/>
</dbReference>